<proteinExistence type="predicted"/>
<dbReference type="EMBL" id="BPLR01000248">
    <property type="protein sequence ID" value="GIY93212.1"/>
    <property type="molecule type" value="Genomic_DNA"/>
</dbReference>
<comment type="caution">
    <text evidence="1">The sequence shown here is derived from an EMBL/GenBank/DDBJ whole genome shotgun (WGS) entry which is preliminary data.</text>
</comment>
<reference evidence="1 2" key="1">
    <citation type="submission" date="2021-06" db="EMBL/GenBank/DDBJ databases">
        <title>Caerostris extrusa draft genome.</title>
        <authorList>
            <person name="Kono N."/>
            <person name="Arakawa K."/>
        </authorList>
    </citation>
    <scope>NUCLEOTIDE SEQUENCE [LARGE SCALE GENOMIC DNA]</scope>
</reference>
<dbReference type="AlphaFoldDB" id="A0AAV4XF02"/>
<organism evidence="1 2">
    <name type="scientific">Caerostris extrusa</name>
    <name type="common">Bark spider</name>
    <name type="synonym">Caerostris bankana</name>
    <dbReference type="NCBI Taxonomy" id="172846"/>
    <lineage>
        <taxon>Eukaryota</taxon>
        <taxon>Metazoa</taxon>
        <taxon>Ecdysozoa</taxon>
        <taxon>Arthropoda</taxon>
        <taxon>Chelicerata</taxon>
        <taxon>Arachnida</taxon>
        <taxon>Araneae</taxon>
        <taxon>Araneomorphae</taxon>
        <taxon>Entelegynae</taxon>
        <taxon>Araneoidea</taxon>
        <taxon>Araneidae</taxon>
        <taxon>Caerostris</taxon>
    </lineage>
</organism>
<keyword evidence="2" id="KW-1185">Reference proteome</keyword>
<evidence type="ECO:0000313" key="2">
    <source>
        <dbReference type="Proteomes" id="UP001054945"/>
    </source>
</evidence>
<gene>
    <name evidence="1" type="ORF">CEXT_431281</name>
</gene>
<evidence type="ECO:0000313" key="1">
    <source>
        <dbReference type="EMBL" id="GIY93212.1"/>
    </source>
</evidence>
<protein>
    <submittedName>
        <fullName evidence="1">Uncharacterized protein</fullName>
    </submittedName>
</protein>
<dbReference type="Proteomes" id="UP001054945">
    <property type="component" value="Unassembled WGS sequence"/>
</dbReference>
<sequence length="80" mass="9254">MINKRALLQKEQCVLLPANPVRFIKLTAKDATAKKKEKKTCLCVELTERMSHKKEMFLKIYPFSTSGLNARKFGLVQRRS</sequence>
<accession>A0AAV4XF02</accession>
<name>A0AAV4XF02_CAEEX</name>